<name>A0A5S3PVT8_9FLAO</name>
<proteinExistence type="predicted"/>
<protein>
    <recommendedName>
        <fullName evidence="4">DUF4369 domain-containing protein</fullName>
    </recommendedName>
</protein>
<gene>
    <name evidence="2" type="ORF">FEE95_06535</name>
</gene>
<sequence>MKGSNLLFAILFFIISNSAISQNRTYANKIVKKLKVTTPTNEGKVYVKAKSMKSGNIGVFLINRSAKDIEHFIGHSSHIEFSKEAIDQNGEWKIIDQEPTRYIICGMGVRHIKLQPDHYTWQKIYIKKYQGDYETEVRFTYKLRDSVILVSNPIKAKIDPVFFLPYPERLVHTLNLLLLSDSIPKTKQIRIQRNLISVYSRHKPVEETIVLLEKFVNEYPESLWGKYTLSRFYIRYIGKQQETLKKAETQTILSKVLSLIEQVPKEDELRYKRIQERKKIYHQLLLSKEEWLALDENQYENREGDFYARLLPSNVEKVKIRFKSD</sequence>
<evidence type="ECO:0008006" key="4">
    <source>
        <dbReference type="Google" id="ProtNLM"/>
    </source>
</evidence>
<keyword evidence="1" id="KW-0732">Signal</keyword>
<dbReference type="Proteomes" id="UP000310314">
    <property type="component" value="Unassembled WGS sequence"/>
</dbReference>
<dbReference type="RefSeq" id="WP_138657075.1">
    <property type="nucleotide sequence ID" value="NZ_VATY01000001.1"/>
</dbReference>
<organism evidence="2 3">
    <name type="scientific">Maribacter algarum</name>
    <name type="common">ex Zhang et al. 2020</name>
    <dbReference type="NCBI Taxonomy" id="2578118"/>
    <lineage>
        <taxon>Bacteria</taxon>
        <taxon>Pseudomonadati</taxon>
        <taxon>Bacteroidota</taxon>
        <taxon>Flavobacteriia</taxon>
        <taxon>Flavobacteriales</taxon>
        <taxon>Flavobacteriaceae</taxon>
        <taxon>Maribacter</taxon>
    </lineage>
</organism>
<dbReference type="EMBL" id="VATY01000001">
    <property type="protein sequence ID" value="TMM59085.1"/>
    <property type="molecule type" value="Genomic_DNA"/>
</dbReference>
<evidence type="ECO:0000313" key="2">
    <source>
        <dbReference type="EMBL" id="TMM59085.1"/>
    </source>
</evidence>
<reference evidence="2 3" key="1">
    <citation type="submission" date="2019-05" db="EMBL/GenBank/DDBJ databases">
        <authorList>
            <person name="Zhang J.-Y."/>
            <person name="Feg X."/>
            <person name="Du Z.-J."/>
        </authorList>
    </citation>
    <scope>NUCLEOTIDE SEQUENCE [LARGE SCALE GENOMIC DNA]</scope>
    <source>
        <strain evidence="2 3">RZ26</strain>
    </source>
</reference>
<evidence type="ECO:0000256" key="1">
    <source>
        <dbReference type="SAM" id="SignalP"/>
    </source>
</evidence>
<evidence type="ECO:0000313" key="3">
    <source>
        <dbReference type="Proteomes" id="UP000310314"/>
    </source>
</evidence>
<feature type="chain" id="PRO_5024279583" description="DUF4369 domain-containing protein" evidence="1">
    <location>
        <begin position="22"/>
        <end position="325"/>
    </location>
</feature>
<keyword evidence="3" id="KW-1185">Reference proteome</keyword>
<dbReference type="AlphaFoldDB" id="A0A5S3PVT8"/>
<accession>A0A5S3PVT8</accession>
<dbReference type="OrthoDB" id="1409248at2"/>
<comment type="caution">
    <text evidence="2">The sequence shown here is derived from an EMBL/GenBank/DDBJ whole genome shotgun (WGS) entry which is preliminary data.</text>
</comment>
<feature type="signal peptide" evidence="1">
    <location>
        <begin position="1"/>
        <end position="21"/>
    </location>
</feature>